<protein>
    <submittedName>
        <fullName evidence="1">Photosynthetic complex assembly protein PuhC</fullName>
    </submittedName>
</protein>
<accession>A0A9X0XEA3</accession>
<dbReference type="InterPro" id="IPR017495">
    <property type="entry name" value="PuhC"/>
</dbReference>
<gene>
    <name evidence="1" type="ORF">JI742_05145</name>
</gene>
<evidence type="ECO:0000313" key="1">
    <source>
        <dbReference type="EMBL" id="MBL0719272.1"/>
    </source>
</evidence>
<sequence length="169" mass="17514">MSASHHDEVTVPRGALLAVAGLLLASLLAAGAGRWMGPSTPPGETAAETQTAIDGPALHFLDQPDGGIEVRDAQTGRTVQALHGELGFVRGALRVLARERQRRGLGPDQPFLLGRDPQQRLTLADPVTGIRLDLAAFGSAPAAAFDRLLQAARPAALAAPVPASNRSPT</sequence>
<evidence type="ECO:0000313" key="2">
    <source>
        <dbReference type="Proteomes" id="UP000643207"/>
    </source>
</evidence>
<proteinExistence type="predicted"/>
<dbReference type="Proteomes" id="UP000643207">
    <property type="component" value="Unassembled WGS sequence"/>
</dbReference>
<dbReference type="AlphaFoldDB" id="A0A9X0XEA3"/>
<dbReference type="RefSeq" id="WP_201824531.1">
    <property type="nucleotide sequence ID" value="NZ_JAERRA010000001.1"/>
</dbReference>
<dbReference type="EMBL" id="JAERRA010000001">
    <property type="protein sequence ID" value="MBL0719272.1"/>
    <property type="molecule type" value="Genomic_DNA"/>
</dbReference>
<comment type="caution">
    <text evidence="1">The sequence shown here is derived from an EMBL/GenBank/DDBJ whole genome shotgun (WGS) entry which is preliminary data.</text>
</comment>
<name>A0A9X0XEA3_9BURK</name>
<reference evidence="1 2" key="1">
    <citation type="submission" date="2021-01" db="EMBL/GenBank/DDBJ databases">
        <title>Piscinibacter sp. Jin2 Genome sequencing and assembly.</title>
        <authorList>
            <person name="Kim I."/>
        </authorList>
    </citation>
    <scope>NUCLEOTIDE SEQUENCE [LARGE SCALE GENOMIC DNA]</scope>
    <source>
        <strain evidence="1 2">Jin2</strain>
    </source>
</reference>
<keyword evidence="2" id="KW-1185">Reference proteome</keyword>
<organism evidence="1 2">
    <name type="scientific">Aquariibacter lacus</name>
    <dbReference type="NCBI Taxonomy" id="2801332"/>
    <lineage>
        <taxon>Bacteria</taxon>
        <taxon>Pseudomonadati</taxon>
        <taxon>Pseudomonadota</taxon>
        <taxon>Betaproteobacteria</taxon>
        <taxon>Burkholderiales</taxon>
        <taxon>Sphaerotilaceae</taxon>
        <taxon>Aquariibacter</taxon>
    </lineage>
</organism>
<dbReference type="NCBIfam" id="TIGR03054">
    <property type="entry name" value="photo_alph_chp1"/>
    <property type="match status" value="1"/>
</dbReference>